<dbReference type="AlphaFoldDB" id="A0A4Q9LW96"/>
<dbReference type="SUPFAM" id="SSF53098">
    <property type="entry name" value="Ribonuclease H-like"/>
    <property type="match status" value="1"/>
</dbReference>
<name>A0A4Q9LW96_9MICR</name>
<keyword evidence="2" id="KW-1185">Reference proteome</keyword>
<dbReference type="VEuPathDB" id="MicrosporidiaDB:CWI38_0990p0020"/>
<evidence type="ECO:0000313" key="2">
    <source>
        <dbReference type="Proteomes" id="UP000292282"/>
    </source>
</evidence>
<dbReference type="GO" id="GO:0003676">
    <property type="term" value="F:nucleic acid binding"/>
    <property type="evidence" value="ECO:0007669"/>
    <property type="project" value="InterPro"/>
</dbReference>
<evidence type="ECO:0000313" key="1">
    <source>
        <dbReference type="EMBL" id="TBU11900.1"/>
    </source>
</evidence>
<protein>
    <recommendedName>
        <fullName evidence="3">Integrase catalytic domain-containing protein</fullName>
    </recommendedName>
</protein>
<dbReference type="Proteomes" id="UP000292282">
    <property type="component" value="Unassembled WGS sequence"/>
</dbReference>
<dbReference type="Gene3D" id="3.30.420.10">
    <property type="entry name" value="Ribonuclease H-like superfamily/Ribonuclease H"/>
    <property type="match status" value="1"/>
</dbReference>
<evidence type="ECO:0008006" key="3">
    <source>
        <dbReference type="Google" id="ProtNLM"/>
    </source>
</evidence>
<proteinExistence type="predicted"/>
<comment type="caution">
    <text evidence="1">The sequence shown here is derived from an EMBL/GenBank/DDBJ whole genome shotgun (WGS) entry which is preliminary data.</text>
</comment>
<dbReference type="OrthoDB" id="10267344at2759"/>
<dbReference type="InterPro" id="IPR036397">
    <property type="entry name" value="RNaseH_sf"/>
</dbReference>
<dbReference type="EMBL" id="PITK01000990">
    <property type="protein sequence ID" value="TBU11900.1"/>
    <property type="molecule type" value="Genomic_DNA"/>
</dbReference>
<gene>
    <name evidence="1" type="ORF">CWI38_0990p0020</name>
</gene>
<dbReference type="InterPro" id="IPR012337">
    <property type="entry name" value="RNaseH-like_sf"/>
</dbReference>
<organism evidence="1 2">
    <name type="scientific">Hamiltosporidium tvaerminnensis</name>
    <dbReference type="NCBI Taxonomy" id="1176355"/>
    <lineage>
        <taxon>Eukaryota</taxon>
        <taxon>Fungi</taxon>
        <taxon>Fungi incertae sedis</taxon>
        <taxon>Microsporidia</taxon>
        <taxon>Dubosqiidae</taxon>
        <taxon>Hamiltosporidium</taxon>
    </lineage>
</organism>
<sequence>MMALIAQKYYGIPKEYVKEYEKRLINKTSKLVRYSLKFLFDNIGVPVAIQSDNGQVERVNQTIKRWLAKKLHETGGRSWIEHLNNVISDMMKIDDDLNLVKKEIITWTTTNLKQNKTEYEKYD</sequence>
<reference evidence="1 2" key="1">
    <citation type="submission" date="2017-12" db="EMBL/GenBank/DDBJ databases">
        <authorList>
            <person name="Pombert J.-F."/>
            <person name="Haag K.L."/>
            <person name="Ebert D."/>
        </authorList>
    </citation>
    <scope>NUCLEOTIDE SEQUENCE [LARGE SCALE GENOMIC DNA]</scope>
    <source>
        <strain evidence="1">IL-G-3</strain>
    </source>
</reference>
<accession>A0A4Q9LW96</accession>